<reference evidence="2 3" key="1">
    <citation type="journal article" date="2024" name="Microbiol. Resour. Announc.">
        <title>Genome annotations for the ascomycete fungi Trichoderma harzianum, Trichoderma aggressivum, and Purpureocillium lilacinum.</title>
        <authorList>
            <person name="Beijen E.P.W."/>
            <person name="Ohm R.A."/>
        </authorList>
    </citation>
    <scope>NUCLEOTIDE SEQUENCE [LARGE SCALE GENOMIC DNA]</scope>
    <source>
        <strain evidence="2 3">CBS 150709</strain>
    </source>
</reference>
<protein>
    <submittedName>
        <fullName evidence="2">Uncharacterized protein</fullName>
    </submittedName>
</protein>
<evidence type="ECO:0000256" key="1">
    <source>
        <dbReference type="SAM" id="MobiDB-lite"/>
    </source>
</evidence>
<feature type="compositionally biased region" description="Basic residues" evidence="1">
    <location>
        <begin position="1109"/>
        <end position="1119"/>
    </location>
</feature>
<dbReference type="PANTHER" id="PTHR37535:SF3">
    <property type="entry name" value="FLUG DOMAIN-CONTAINING PROTEIN"/>
    <property type="match status" value="1"/>
</dbReference>
<accession>A0ABR0BW30</accession>
<dbReference type="EMBL" id="JAWRVI010000028">
    <property type="protein sequence ID" value="KAK4087878.1"/>
    <property type="molecule type" value="Genomic_DNA"/>
</dbReference>
<organism evidence="2 3">
    <name type="scientific">Purpureocillium lilacinum</name>
    <name type="common">Paecilomyces lilacinus</name>
    <dbReference type="NCBI Taxonomy" id="33203"/>
    <lineage>
        <taxon>Eukaryota</taxon>
        <taxon>Fungi</taxon>
        <taxon>Dikarya</taxon>
        <taxon>Ascomycota</taxon>
        <taxon>Pezizomycotina</taxon>
        <taxon>Sordariomycetes</taxon>
        <taxon>Hypocreomycetidae</taxon>
        <taxon>Hypocreales</taxon>
        <taxon>Ophiocordycipitaceae</taxon>
        <taxon>Purpureocillium</taxon>
    </lineage>
</organism>
<feature type="region of interest" description="Disordered" evidence="1">
    <location>
        <begin position="984"/>
        <end position="1007"/>
    </location>
</feature>
<gene>
    <name evidence="2" type="ORF">Purlil1_7636</name>
</gene>
<dbReference type="Proteomes" id="UP001287286">
    <property type="component" value="Unassembled WGS sequence"/>
</dbReference>
<feature type="region of interest" description="Disordered" evidence="1">
    <location>
        <begin position="1097"/>
        <end position="1119"/>
    </location>
</feature>
<dbReference type="InterPro" id="IPR021842">
    <property type="entry name" value="DUF3435"/>
</dbReference>
<evidence type="ECO:0000313" key="2">
    <source>
        <dbReference type="EMBL" id="KAK4087878.1"/>
    </source>
</evidence>
<keyword evidence="3" id="KW-1185">Reference proteome</keyword>
<name>A0ABR0BW30_PURLI</name>
<dbReference type="Pfam" id="PF11917">
    <property type="entry name" value="DUF3435"/>
    <property type="match status" value="1"/>
</dbReference>
<proteinExistence type="predicted"/>
<sequence>MADGPCPCNVPRSPTGRIVRDRELSCPAREFTIEASAVQAALRTPSTACGCRRQSAPVPPNSVEVADLAPVGSRELTEQCMDAWGEPPQKVARPSRDQGQCIQQPTSAFQLPGNGASTTQAAASTMSAKRLCPEQIADRARCNGYESGKHEERDRQTGITNYSPQILVEQERVLHIYAVWNWNRNDPRGDFDECKKRVLCDGSKAPDLFELKDFWRSLLARAKQFNAGYKRRTGSEIGEETIAEINHWLKRVLPHEEGSGVKNITKPKYNYKPADLDRNLKALWQCKGVGGARKSALLKPGVKYKDIQLVLRRTPKGDPELFFKVDQRHVKNNPDPENTKFGVTGREHPLLRYNAVFFLLQLAFVDGALDCELFLEIMRGKGDGPLPWHDDWQDVPVCRAVDRQGVLHPTKAMGDGAFMGIFKGLLGSEYSYDSVSMHAIRRELGKQLDERYTETERSQHILHKDNKIFGTSYVAFVSSCDGFAAFMRESPDHSVIDYFQGLGQFWQPNLPTSLPATLERKVLEHPEIGACDRQIQDAVDEEARAKAMTARQNIIKRHRRKALKEYRVEAMEAKQHERLLHGVPLTLDDDHDPLNDLIPEKRRLAQAMVGNSSLSCEEQLRYMRDALFLLENDWSVYYRPGEEPDKGACRFCHEALASIKKRDRCNHVHRCRRAVTAKLLGVLQSEMTFCYFCTEFLKTDEWQEHCRRHLSTVKKHCGAITYQHTLIRPAFCPICMQAEDLYPSVRLQYWERDADARKHIELCHGWNWTCRGCDFVADGPESGYSHLHDVHHYNIPKLSFATKTETSTGHTSKALLDPATASVRKAVDFETESWDQLMTNPAPPGTRPAVEATTSPKHSRSTTPDCLPPSLFMQCPDAAEDVPETSTQLLERTASPDDCLTPLQTIDFLVPREEDLHQRCSSISLGVSDCGSETAWSDLGDSSRPSSPATGESPCTPPMGPAIDFASYASDALFVLDAMDASMTDDDGECGNPLPSSPKTPCRESSPSMQVIAPTIVDEEPSGLASELPQASPVCALHDVPKRPRIKLRLGPTSDGASCSITDRPQSVLSASKATARPRVRITLKTGSVKRSMALEQDAEYKKDEGRSQKKRRILLRTR</sequence>
<comment type="caution">
    <text evidence="2">The sequence shown here is derived from an EMBL/GenBank/DDBJ whole genome shotgun (WGS) entry which is preliminary data.</text>
</comment>
<feature type="compositionally biased region" description="Basic and acidic residues" evidence="1">
    <location>
        <begin position="1099"/>
        <end position="1108"/>
    </location>
</feature>
<evidence type="ECO:0000313" key="3">
    <source>
        <dbReference type="Proteomes" id="UP001287286"/>
    </source>
</evidence>
<feature type="region of interest" description="Disordered" evidence="1">
    <location>
        <begin position="836"/>
        <end position="866"/>
    </location>
</feature>
<dbReference type="PANTHER" id="PTHR37535">
    <property type="entry name" value="FLUG DOMAIN PROTEIN"/>
    <property type="match status" value="1"/>
</dbReference>
<feature type="compositionally biased region" description="Polar residues" evidence="1">
    <location>
        <begin position="852"/>
        <end position="864"/>
    </location>
</feature>
<feature type="region of interest" description="Disordered" evidence="1">
    <location>
        <begin position="930"/>
        <end position="961"/>
    </location>
</feature>
<feature type="compositionally biased region" description="Polar residues" evidence="1">
    <location>
        <begin position="997"/>
        <end position="1007"/>
    </location>
</feature>